<proteinExistence type="predicted"/>
<dbReference type="EMBL" id="BMMP01000024">
    <property type="protein sequence ID" value="GGO57368.1"/>
    <property type="molecule type" value="Genomic_DNA"/>
</dbReference>
<sequence length="75" mass="8086">MALSGPPTPTTSRFWAQPRVGVAITMEVEAVTPAPKPERDDAPTRSPKPVRCAHPAIKKRDGKICCADCGVQLYL</sequence>
<keyword evidence="3" id="KW-1185">Reference proteome</keyword>
<organism evidence="2 3">
    <name type="scientific">Streptomyces daqingensis</name>
    <dbReference type="NCBI Taxonomy" id="1472640"/>
    <lineage>
        <taxon>Bacteria</taxon>
        <taxon>Bacillati</taxon>
        <taxon>Actinomycetota</taxon>
        <taxon>Actinomycetes</taxon>
        <taxon>Kitasatosporales</taxon>
        <taxon>Streptomycetaceae</taxon>
        <taxon>Streptomyces</taxon>
    </lineage>
</organism>
<accession>A0ABQ2MRQ5</accession>
<comment type="caution">
    <text evidence="2">The sequence shown here is derived from an EMBL/GenBank/DDBJ whole genome shotgun (WGS) entry which is preliminary data.</text>
</comment>
<name>A0ABQ2MRQ5_9ACTN</name>
<protein>
    <submittedName>
        <fullName evidence="2">Uncharacterized protein</fullName>
    </submittedName>
</protein>
<evidence type="ECO:0000313" key="3">
    <source>
        <dbReference type="Proteomes" id="UP000631535"/>
    </source>
</evidence>
<dbReference type="Proteomes" id="UP000631535">
    <property type="component" value="Unassembled WGS sequence"/>
</dbReference>
<reference evidence="3" key="1">
    <citation type="journal article" date="2019" name="Int. J. Syst. Evol. Microbiol.">
        <title>The Global Catalogue of Microorganisms (GCM) 10K type strain sequencing project: providing services to taxonomists for standard genome sequencing and annotation.</title>
        <authorList>
            <consortium name="The Broad Institute Genomics Platform"/>
            <consortium name="The Broad Institute Genome Sequencing Center for Infectious Disease"/>
            <person name="Wu L."/>
            <person name="Ma J."/>
        </authorList>
    </citation>
    <scope>NUCLEOTIDE SEQUENCE [LARGE SCALE GENOMIC DNA]</scope>
    <source>
        <strain evidence="3">CGMCC 4.7178</strain>
    </source>
</reference>
<evidence type="ECO:0000256" key="1">
    <source>
        <dbReference type="SAM" id="MobiDB-lite"/>
    </source>
</evidence>
<evidence type="ECO:0000313" key="2">
    <source>
        <dbReference type="EMBL" id="GGO57368.1"/>
    </source>
</evidence>
<gene>
    <name evidence="2" type="ORF">GCM10012287_53090</name>
</gene>
<feature type="region of interest" description="Disordered" evidence="1">
    <location>
        <begin position="31"/>
        <end position="51"/>
    </location>
</feature>